<dbReference type="InterPro" id="IPR032710">
    <property type="entry name" value="NTF2-like_dom_sf"/>
</dbReference>
<dbReference type="SUPFAM" id="SSF54427">
    <property type="entry name" value="NTF2-like"/>
    <property type="match status" value="1"/>
</dbReference>
<protein>
    <submittedName>
        <fullName evidence="3">DUF4440 domain-containing protein</fullName>
    </submittedName>
</protein>
<evidence type="ECO:0000256" key="1">
    <source>
        <dbReference type="SAM" id="SignalP"/>
    </source>
</evidence>
<feature type="domain" description="DUF4440" evidence="2">
    <location>
        <begin position="41"/>
        <end position="140"/>
    </location>
</feature>
<evidence type="ECO:0000313" key="4">
    <source>
        <dbReference type="Proteomes" id="UP000679220"/>
    </source>
</evidence>
<dbReference type="Gene3D" id="3.10.450.50">
    <property type="match status" value="1"/>
</dbReference>
<organism evidence="3 4">
    <name type="scientific">Carboxylicivirga sediminis</name>
    <dbReference type="NCBI Taxonomy" id="2006564"/>
    <lineage>
        <taxon>Bacteria</taxon>
        <taxon>Pseudomonadati</taxon>
        <taxon>Bacteroidota</taxon>
        <taxon>Bacteroidia</taxon>
        <taxon>Marinilabiliales</taxon>
        <taxon>Marinilabiliaceae</taxon>
        <taxon>Carboxylicivirga</taxon>
    </lineage>
</organism>
<keyword evidence="4" id="KW-1185">Reference proteome</keyword>
<reference evidence="3" key="2">
    <citation type="submission" date="2021-04" db="EMBL/GenBank/DDBJ databases">
        <authorList>
            <person name="Zhang T."/>
            <person name="Zhang Y."/>
            <person name="Lu D."/>
            <person name="Zuo D."/>
            <person name="Du Z."/>
        </authorList>
    </citation>
    <scope>NUCLEOTIDE SEQUENCE</scope>
    <source>
        <strain evidence="3">JR1</strain>
    </source>
</reference>
<sequence>MKTKLSVKSSLFVLLALIIASACTPVKQDVTAEIEEMNIVYMTAIKNQDVETLTNLHTADALVLPSNQRMIEGKDAIRQMWSEAFAYGMGYLKLTTTEATAYGPVAHETGIYKYYTPDDKLVDEGKYIVVWEKADNTWKIAKDIWNSSMPMPPRATDKDTVAMVITEVAPEKMEALNTFASEVFLPAFEQHFAESKATARLFKVINESEGNAKVIYFIDPINSNHVHDVKTILSMHYNEEDTDRYMEEFRNYLIKQDVVYAVPMGW</sequence>
<reference evidence="3" key="1">
    <citation type="journal article" date="2018" name="Int. J. Syst. Evol. Microbiol.">
        <title>Carboxylicivirga sediminis sp. nov., isolated from coastal sediment.</title>
        <authorList>
            <person name="Wang F.Q."/>
            <person name="Ren L.H."/>
            <person name="Zou R.J."/>
            <person name="Sun Y.Z."/>
            <person name="Liu X.J."/>
            <person name="Jiang F."/>
            <person name="Liu L.J."/>
        </authorList>
    </citation>
    <scope>NUCLEOTIDE SEQUENCE</scope>
    <source>
        <strain evidence="3">JR1</strain>
    </source>
</reference>
<dbReference type="EMBL" id="JAGTAR010000040">
    <property type="protein sequence ID" value="MBR8537779.1"/>
    <property type="molecule type" value="Genomic_DNA"/>
</dbReference>
<evidence type="ECO:0000259" key="2">
    <source>
        <dbReference type="Pfam" id="PF14534"/>
    </source>
</evidence>
<evidence type="ECO:0000313" key="3">
    <source>
        <dbReference type="EMBL" id="MBR8537779.1"/>
    </source>
</evidence>
<dbReference type="PROSITE" id="PS51257">
    <property type="entry name" value="PROKAR_LIPOPROTEIN"/>
    <property type="match status" value="1"/>
</dbReference>
<dbReference type="Pfam" id="PF14534">
    <property type="entry name" value="DUF4440"/>
    <property type="match status" value="1"/>
</dbReference>
<feature type="chain" id="PRO_5036961705" evidence="1">
    <location>
        <begin position="23"/>
        <end position="266"/>
    </location>
</feature>
<dbReference type="AlphaFoldDB" id="A0A941J041"/>
<feature type="signal peptide" evidence="1">
    <location>
        <begin position="1"/>
        <end position="22"/>
    </location>
</feature>
<dbReference type="RefSeq" id="WP_212192804.1">
    <property type="nucleotide sequence ID" value="NZ_JAGTAR010000040.1"/>
</dbReference>
<dbReference type="InterPro" id="IPR027843">
    <property type="entry name" value="DUF4440"/>
</dbReference>
<comment type="caution">
    <text evidence="3">The sequence shown here is derived from an EMBL/GenBank/DDBJ whole genome shotgun (WGS) entry which is preliminary data.</text>
</comment>
<name>A0A941J041_9BACT</name>
<accession>A0A941J041</accession>
<dbReference type="Proteomes" id="UP000679220">
    <property type="component" value="Unassembled WGS sequence"/>
</dbReference>
<gene>
    <name evidence="3" type="ORF">KDU71_19565</name>
</gene>
<proteinExistence type="predicted"/>
<keyword evidence="1" id="KW-0732">Signal</keyword>